<proteinExistence type="predicted"/>
<name>A0A1J4JR53_9EUKA</name>
<dbReference type="SUPFAM" id="SSF48371">
    <property type="entry name" value="ARM repeat"/>
    <property type="match status" value="1"/>
</dbReference>
<dbReference type="RefSeq" id="XP_068354643.1">
    <property type="nucleotide sequence ID" value="XM_068508052.1"/>
</dbReference>
<dbReference type="EMBL" id="MLAK01000908">
    <property type="protein sequence ID" value="OHT01507.1"/>
    <property type="molecule type" value="Genomic_DNA"/>
</dbReference>
<dbReference type="Proteomes" id="UP000179807">
    <property type="component" value="Unassembled WGS sequence"/>
</dbReference>
<gene>
    <name evidence="1" type="ORF">TRFO_31657</name>
</gene>
<reference evidence="1" key="1">
    <citation type="submission" date="2016-10" db="EMBL/GenBank/DDBJ databases">
        <authorList>
            <person name="Benchimol M."/>
            <person name="Almeida L.G."/>
            <person name="Vasconcelos A.T."/>
            <person name="Perreira-Neves A."/>
            <person name="Rosa I.A."/>
            <person name="Tasca T."/>
            <person name="Bogo M.R."/>
            <person name="de Souza W."/>
        </authorList>
    </citation>
    <scope>NUCLEOTIDE SEQUENCE [LARGE SCALE GENOMIC DNA]</scope>
    <source>
        <strain evidence="1">K</strain>
    </source>
</reference>
<protein>
    <submittedName>
        <fullName evidence="1">Uncharacterized protein</fullName>
    </submittedName>
</protein>
<keyword evidence="2" id="KW-1185">Reference proteome</keyword>
<accession>A0A1J4JR53</accession>
<dbReference type="Gene3D" id="1.25.10.10">
    <property type="entry name" value="Leucine-rich Repeat Variant"/>
    <property type="match status" value="1"/>
</dbReference>
<dbReference type="InterPro" id="IPR011989">
    <property type="entry name" value="ARM-like"/>
</dbReference>
<organism evidence="1 2">
    <name type="scientific">Tritrichomonas foetus</name>
    <dbReference type="NCBI Taxonomy" id="1144522"/>
    <lineage>
        <taxon>Eukaryota</taxon>
        <taxon>Metamonada</taxon>
        <taxon>Parabasalia</taxon>
        <taxon>Tritrichomonadida</taxon>
        <taxon>Tritrichomonadidae</taxon>
        <taxon>Tritrichomonas</taxon>
    </lineage>
</organism>
<sequence length="547" mass="63257">MDIKYDHRFFIDADIRSQQRFSQISSLSESEKNAYFNEVSHNVNMLSQNLDFNSVSQHINMLYQSLLKGQETLIPNTVFENRQFLDNLFILIGNGNLCFITCKLIARILYYTTGLGQCFHRFIEPLFNIFLANSQHVELDSVTCALCNIVYDAIEFDFEGIDDDHPITKLAHVFPNAIQAVQNRQLTHSFLLLVRYLSIIDARKNSFDKYMLFFISHVTKGEVMANNEFMRIVLWTLYDLCERRCNYAIEYIVNSNIVPYLTEKMKQDNCIFAEPIIAIFYQIIDHSDQELNISDLPFDIPFIFHNFLRISCDPQNPNPTPAIPIQTGIEDAIQYESLQFIHILTKHFPGFMFVNFLKATIRDDGAGGIDFMNLHSYTYKAQLQVLWIACELISANQNDFLDPVSLELLLKLILSLSEDCGDDTRMYLAIESINNLAANFYLQGKNDFIDQMIAETGAFDFIENMKFSDNEKLAHAASMYEMKDKLYEIKMAQAELEQKYPNLQNIPPEMTFSSDDSDDFKIADAVDDDDNTNIKVPSKIRFVYQPK</sequence>
<evidence type="ECO:0000313" key="2">
    <source>
        <dbReference type="Proteomes" id="UP000179807"/>
    </source>
</evidence>
<dbReference type="GeneID" id="94842756"/>
<comment type="caution">
    <text evidence="1">The sequence shown here is derived from an EMBL/GenBank/DDBJ whole genome shotgun (WGS) entry which is preliminary data.</text>
</comment>
<dbReference type="AlphaFoldDB" id="A0A1J4JR53"/>
<evidence type="ECO:0000313" key="1">
    <source>
        <dbReference type="EMBL" id="OHT01507.1"/>
    </source>
</evidence>
<dbReference type="InterPro" id="IPR016024">
    <property type="entry name" value="ARM-type_fold"/>
</dbReference>
<dbReference type="VEuPathDB" id="TrichDB:TRFO_31657"/>